<keyword evidence="5" id="KW-0547">Nucleotide-binding</keyword>
<evidence type="ECO:0000256" key="8">
    <source>
        <dbReference type="ARBA" id="ARBA00023136"/>
    </source>
</evidence>
<reference evidence="13 14" key="1">
    <citation type="submission" date="2011-08" db="EMBL/GenBank/DDBJ databases">
        <title>The Genome Sequence of Plasmodium vivax India VII.</title>
        <authorList>
            <consortium name="The Broad Institute Genome Sequencing Platform"/>
            <consortium name="The Broad Institute Genome Sequencing Center for Infectious Disease"/>
            <person name="Neafsey D."/>
            <person name="Carlton J."/>
            <person name="Barnwell J."/>
            <person name="Collins W."/>
            <person name="Escalante A."/>
            <person name="Mullikin J."/>
            <person name="Saul A."/>
            <person name="Guigo R."/>
            <person name="Camara F."/>
            <person name="Young S.K."/>
            <person name="Zeng Q."/>
            <person name="Gargeya S."/>
            <person name="Fitzgerald M."/>
            <person name="Haas B."/>
            <person name="Abouelleil A."/>
            <person name="Alvarado L."/>
            <person name="Arachchi H.M."/>
            <person name="Berlin A."/>
            <person name="Brown A."/>
            <person name="Chapman S.B."/>
            <person name="Chen Z."/>
            <person name="Dunbar C."/>
            <person name="Freedman E."/>
            <person name="Gearin G."/>
            <person name="Gellesch M."/>
            <person name="Goldberg J."/>
            <person name="Griggs A."/>
            <person name="Gujja S."/>
            <person name="Heiman D."/>
            <person name="Howarth C."/>
            <person name="Larson L."/>
            <person name="Lui A."/>
            <person name="MacDonald P.J.P."/>
            <person name="Montmayeur A."/>
            <person name="Murphy C."/>
            <person name="Neiman D."/>
            <person name="Pearson M."/>
            <person name="Priest M."/>
            <person name="Roberts A."/>
            <person name="Saif S."/>
            <person name="Shea T."/>
            <person name="Shenoy N."/>
            <person name="Sisk P."/>
            <person name="Stolte C."/>
            <person name="Sykes S."/>
            <person name="Wortman J."/>
            <person name="Nusbaum C."/>
            <person name="Birren B."/>
        </authorList>
    </citation>
    <scope>NUCLEOTIDE SEQUENCE [LARGE SCALE GENOMIC DNA]</scope>
    <source>
        <strain evidence="13 14">India VII</strain>
    </source>
</reference>
<dbReference type="InterPro" id="IPR027417">
    <property type="entry name" value="P-loop_NTPase"/>
</dbReference>
<keyword evidence="4 10" id="KW-0812">Transmembrane</keyword>
<comment type="subcellular location">
    <subcellularLocation>
        <location evidence="1">Membrane</location>
        <topology evidence="1">Multi-pass membrane protein</topology>
    </subcellularLocation>
</comment>
<feature type="transmembrane region" description="Helical" evidence="10">
    <location>
        <begin position="1075"/>
        <end position="1103"/>
    </location>
</feature>
<dbReference type="GO" id="GO:0016887">
    <property type="term" value="F:ATP hydrolysis activity"/>
    <property type="evidence" value="ECO:0007669"/>
    <property type="project" value="InterPro"/>
</dbReference>
<evidence type="ECO:0000256" key="9">
    <source>
        <dbReference type="SAM" id="MobiDB-lite"/>
    </source>
</evidence>
<feature type="transmembrane region" description="Helical" evidence="10">
    <location>
        <begin position="168"/>
        <end position="192"/>
    </location>
</feature>
<keyword evidence="6" id="KW-0067">ATP-binding</keyword>
<organism evidence="13 14">
    <name type="scientific">Plasmodium vivax India VII</name>
    <dbReference type="NCBI Taxonomy" id="1077284"/>
    <lineage>
        <taxon>Eukaryota</taxon>
        <taxon>Sar</taxon>
        <taxon>Alveolata</taxon>
        <taxon>Apicomplexa</taxon>
        <taxon>Aconoidasida</taxon>
        <taxon>Haemosporida</taxon>
        <taxon>Plasmodiidae</taxon>
        <taxon>Plasmodium</taxon>
        <taxon>Plasmodium (Plasmodium)</taxon>
    </lineage>
</organism>
<feature type="transmembrane region" description="Helical" evidence="10">
    <location>
        <begin position="1124"/>
        <end position="1146"/>
    </location>
</feature>
<dbReference type="SUPFAM" id="SSF52540">
    <property type="entry name" value="P-loop containing nucleoside triphosphate hydrolases"/>
    <property type="match status" value="2"/>
</dbReference>
<feature type="transmembrane region" description="Helical" evidence="10">
    <location>
        <begin position="346"/>
        <end position="366"/>
    </location>
</feature>
<evidence type="ECO:0000256" key="4">
    <source>
        <dbReference type="ARBA" id="ARBA00022692"/>
    </source>
</evidence>
<dbReference type="Gene3D" id="1.20.1560.10">
    <property type="entry name" value="ABC transporter type 1, transmembrane domain"/>
    <property type="match status" value="2"/>
</dbReference>
<dbReference type="SUPFAM" id="SSF90123">
    <property type="entry name" value="ABC transporter transmembrane region"/>
    <property type="match status" value="1"/>
</dbReference>
<dbReference type="GO" id="GO:0016020">
    <property type="term" value="C:membrane"/>
    <property type="evidence" value="ECO:0007669"/>
    <property type="project" value="UniProtKB-SubCell"/>
</dbReference>
<evidence type="ECO:0000256" key="5">
    <source>
        <dbReference type="ARBA" id="ARBA00022741"/>
    </source>
</evidence>
<dbReference type="GO" id="GO:0140359">
    <property type="term" value="F:ABC-type transporter activity"/>
    <property type="evidence" value="ECO:0007669"/>
    <property type="project" value="InterPro"/>
</dbReference>
<proteinExistence type="inferred from homology"/>
<dbReference type="InterPro" id="IPR003439">
    <property type="entry name" value="ABC_transporter-like_ATP-bd"/>
</dbReference>
<dbReference type="OrthoDB" id="4865934at2759"/>
<feature type="domain" description="ABC transporter" evidence="11">
    <location>
        <begin position="626"/>
        <end position="858"/>
    </location>
</feature>
<dbReference type="SMART" id="SM00382">
    <property type="entry name" value="AAA"/>
    <property type="match status" value="2"/>
</dbReference>
<dbReference type="PROSITE" id="PS50893">
    <property type="entry name" value="ABC_TRANSPORTER_2"/>
    <property type="match status" value="2"/>
</dbReference>
<protein>
    <submittedName>
        <fullName evidence="13">ABC transporter</fullName>
    </submittedName>
</protein>
<keyword evidence="7 10" id="KW-1133">Transmembrane helix</keyword>
<evidence type="ECO:0000259" key="11">
    <source>
        <dbReference type="PROSITE" id="PS50893"/>
    </source>
</evidence>
<dbReference type="Proteomes" id="UP000053562">
    <property type="component" value="Unassembled WGS sequence"/>
</dbReference>
<accession>A0A0J9SIP5</accession>
<dbReference type="GO" id="GO:0005524">
    <property type="term" value="F:ATP binding"/>
    <property type="evidence" value="ECO:0007669"/>
    <property type="project" value="UniProtKB-KW"/>
</dbReference>
<evidence type="ECO:0000259" key="12">
    <source>
        <dbReference type="PROSITE" id="PS50929"/>
    </source>
</evidence>
<evidence type="ECO:0000256" key="1">
    <source>
        <dbReference type="ARBA" id="ARBA00004141"/>
    </source>
</evidence>
<dbReference type="EMBL" id="KQ234158">
    <property type="protein sequence ID" value="KMZ82885.1"/>
    <property type="molecule type" value="Genomic_DNA"/>
</dbReference>
<sequence>MTMFKKWVRRGNKDNDEKEPEYVSIFSFITFHWVTKLLNNLIKDEIKFPTLRKNDSVTHYASELEQNLRKIYVRKCSSKHFYEKSSFVVGHCHNSKDIKAKKEYNVYYNNLVWTIFKTFKVRIISIIIFNVLQTLFIIAVGGSIDKYMLILKGETIPSFPAFLNNSKVIFGLYIVGLLLFEFLFDSILNFYYYEFLVNMEISLIHFLYKINLYSRNNDLTNHSVYRNREESLNTPLGVMERKSCNSVKKNPSCMTKICRKNDSDNLFKKKFYLINFFKKNRTKKEEDMGEEDTSSINIYNIMFSDTPSLVLFVGAVISLSNIFVKFYLSFYVFYLRMGSNAVKTGASLSVVLYSTMILFSFLPSLFKSKYLKYRDQRIDNTHHVLKEFKLMKMFNWESFAFNYINFVRKKEMLFCKVRLYLATVGIFISAVSADIVEVLLFFLFIREKLDNQKEVNFSSIIMPLFVYKSLISSASNFPNLMNNIIEGTVNIARINKYVNHHLYYNDINNYFRYVSKMNNYFNASDDGECFEKEGEHCSRYREHFIQLKNRLIKCCRFSRFYRKGKHINIINRNILSGVNYSTDNDVEKVCFQTRVDCSNGGSSSSIHEKNNNKDDNVTEERSNLIIKLENAFFGTKRHDRRYEKYILKNINFSLENNTLAIVIGNVGSGKTAFFESILGDIQLIHGFLYVKNVLYNMPILYVPQNSWLSIGNIRSMILFGNEYNSGIYRYTVEQSELLNDISSFKNGDMRYVNDDHNLSKGQKVRISLARALYHHYMHLHKLSSNGEKKMRVDDSFANKNSRTDFSNGKEDKISAFCQGVVPFDGDHVQKCLRGKSDFSLYLLDDIFTSLDPAISKNIFYNLFCKEENKSFKDYCSFVVSMNENTFHNFFINDLFENIQYKVDIYELENYTLKYAGSVSDYVKSKNIKKDGAVSRTESSMGGTKFELGGEEGEEPEKCGSQIKGANEGGSSKRNNTRSAGSDEGRTAGRKPFLENDYIINAGKNINGCADQMAQERTCATGLDNQRHAILSQTLQHRSSCANVSPAKDDEDESFFKGNIELTTYRWFLSKVGGVLILYIMIFMFISIFTDEIKFFILSMISIISRNDKEHSNEILQHQIKYLKLFVILPIISLIASFFCFMFIIYGTVISAVKVHTDVLKSILSVPMYVYYNNNLGNIINRFVTDIYSLDNGFLKRFYKFIFLFFRLLMSIILLFCMVKDAVIVFPFIVFLIYSLVFKKFSRGCKEAQRGYLRCHSPLCNIYSNTISGKSVINVYEKNWYHLGIYERYVETFRNYCLLKWAITIWASFYIRLIFLILTSYFIMHPHIFFNKMGNLYQGGNYEKIIGTIGYCITFSSRLGVLTKILLCDYTYVEKEMCCVQRLEEFSKLPHEKDCLEEERGEVTPKCDEMEMKGKFDNSAESTSPLPTGIVDPPAIDQSKEKYGVYLENVFVSYKKKVVLDKNSNKYCYTDEDPSLKNITIYALKNQKIGIVGKSGSGKSTIILSILGLIPTVSGKITVEGRDIGTLPRREKNDIITVLPQSSFVFHNWNVRTFIDPYRNFTDEEIVNAFDLIGIKLNMNDLHKYIHQQRENAHDEREKKKKGKRKANLSSNTISLTDDCIRYLSIVRLFLNRNKYKLILIDEIPIFNFNSVDSNLNNFLIGNAKPFNYIIKNYFPDNTILIISHDTHALSCCDFIYVLRRGEVAHRCSCKDVKTQSELAQLLERDG</sequence>
<feature type="region of interest" description="Disordered" evidence="9">
    <location>
        <begin position="932"/>
        <end position="989"/>
    </location>
</feature>
<dbReference type="Gene3D" id="3.40.50.300">
    <property type="entry name" value="P-loop containing nucleotide triphosphate hydrolases"/>
    <property type="match status" value="2"/>
</dbReference>
<evidence type="ECO:0000256" key="2">
    <source>
        <dbReference type="ARBA" id="ARBA00009726"/>
    </source>
</evidence>
<dbReference type="Pfam" id="PF00005">
    <property type="entry name" value="ABC_tran"/>
    <property type="match status" value="2"/>
</dbReference>
<dbReference type="PROSITE" id="PS50929">
    <property type="entry name" value="ABC_TM1F"/>
    <property type="match status" value="1"/>
</dbReference>
<evidence type="ECO:0000256" key="3">
    <source>
        <dbReference type="ARBA" id="ARBA00022448"/>
    </source>
</evidence>
<dbReference type="Pfam" id="PF00664">
    <property type="entry name" value="ABC_membrane"/>
    <property type="match status" value="1"/>
</dbReference>
<gene>
    <name evidence="13" type="ORF">PVIIG_04636</name>
</gene>
<feature type="domain" description="ABC transmembrane type-1" evidence="12">
    <location>
        <begin position="1076"/>
        <end position="1318"/>
    </location>
</feature>
<dbReference type="FunFam" id="1.20.1560.10:FF:000067">
    <property type="entry name" value="Multidrug resistance protein 1"/>
    <property type="match status" value="1"/>
</dbReference>
<comment type="similarity">
    <text evidence="2">Belongs to the ABC transporter superfamily. ABCC family. Conjugate transporter (TC 3.A.1.208) subfamily.</text>
</comment>
<feature type="transmembrane region" description="Helical" evidence="10">
    <location>
        <begin position="123"/>
        <end position="144"/>
    </location>
</feature>
<feature type="transmembrane region" description="Helical" evidence="10">
    <location>
        <begin position="1158"/>
        <end position="1176"/>
    </location>
</feature>
<evidence type="ECO:0000313" key="13">
    <source>
        <dbReference type="EMBL" id="KMZ82885.1"/>
    </source>
</evidence>
<dbReference type="InterPro" id="IPR017871">
    <property type="entry name" value="ABC_transporter-like_CS"/>
</dbReference>
<feature type="compositionally biased region" description="Polar residues" evidence="9">
    <location>
        <begin position="968"/>
        <end position="979"/>
    </location>
</feature>
<keyword evidence="3" id="KW-0813">Transport</keyword>
<feature type="domain" description="ABC transporter" evidence="11">
    <location>
        <begin position="1444"/>
        <end position="1725"/>
    </location>
</feature>
<evidence type="ECO:0000313" key="14">
    <source>
        <dbReference type="Proteomes" id="UP000053562"/>
    </source>
</evidence>
<feature type="transmembrane region" description="Helical" evidence="10">
    <location>
        <begin position="1197"/>
        <end position="1215"/>
    </location>
</feature>
<feature type="transmembrane region" description="Helical" evidence="10">
    <location>
        <begin position="1221"/>
        <end position="1237"/>
    </location>
</feature>
<feature type="transmembrane region" description="Helical" evidence="10">
    <location>
        <begin position="419"/>
        <end position="445"/>
    </location>
</feature>
<evidence type="ECO:0000256" key="10">
    <source>
        <dbReference type="SAM" id="Phobius"/>
    </source>
</evidence>
<dbReference type="PANTHER" id="PTHR24223:SF456">
    <property type="entry name" value="MULTIDRUG RESISTANCE-ASSOCIATED PROTEIN LETHAL(2)03659"/>
    <property type="match status" value="1"/>
</dbReference>
<evidence type="ECO:0000256" key="6">
    <source>
        <dbReference type="ARBA" id="ARBA00022840"/>
    </source>
</evidence>
<dbReference type="InterPro" id="IPR003593">
    <property type="entry name" value="AAA+_ATPase"/>
</dbReference>
<name>A0A0J9SIP5_PLAVI</name>
<dbReference type="InterPro" id="IPR036640">
    <property type="entry name" value="ABC1_TM_sf"/>
</dbReference>
<dbReference type="InterPro" id="IPR011527">
    <property type="entry name" value="ABC1_TM_dom"/>
</dbReference>
<keyword evidence="8 10" id="KW-0472">Membrane</keyword>
<dbReference type="PROSITE" id="PS00211">
    <property type="entry name" value="ABC_TRANSPORTER_1"/>
    <property type="match status" value="1"/>
</dbReference>
<feature type="transmembrane region" description="Helical" evidence="10">
    <location>
        <begin position="1297"/>
        <end position="1322"/>
    </location>
</feature>
<feature type="transmembrane region" description="Helical" evidence="10">
    <location>
        <begin position="309"/>
        <end position="334"/>
    </location>
</feature>
<dbReference type="PANTHER" id="PTHR24223">
    <property type="entry name" value="ATP-BINDING CASSETTE SUB-FAMILY C"/>
    <property type="match status" value="1"/>
</dbReference>
<dbReference type="InterPro" id="IPR050173">
    <property type="entry name" value="ABC_transporter_C-like"/>
</dbReference>
<evidence type="ECO:0000256" key="7">
    <source>
        <dbReference type="ARBA" id="ARBA00022989"/>
    </source>
</evidence>